<evidence type="ECO:0000259" key="1">
    <source>
        <dbReference type="SMART" id="SM00986"/>
    </source>
</evidence>
<gene>
    <name evidence="2" type="ORF">IFJ75_02820</name>
</gene>
<dbReference type="PANTHER" id="PTHR42160">
    <property type="entry name" value="URACIL-DNA GLYCOSYLASE SUPERFAMILY PROTEIN"/>
    <property type="match status" value="1"/>
</dbReference>
<accession>A0A975C1P7</accession>
<dbReference type="CDD" id="cd10033">
    <property type="entry name" value="UDG_like"/>
    <property type="match status" value="1"/>
</dbReference>
<organism evidence="2 3">
    <name type="scientific">Brevundimonas goettingensis</name>
    <dbReference type="NCBI Taxonomy" id="2774190"/>
    <lineage>
        <taxon>Bacteria</taxon>
        <taxon>Pseudomonadati</taxon>
        <taxon>Pseudomonadota</taxon>
        <taxon>Alphaproteobacteria</taxon>
        <taxon>Caulobacterales</taxon>
        <taxon>Caulobacteraceae</taxon>
        <taxon>Brevundimonas</taxon>
    </lineage>
</organism>
<dbReference type="Proteomes" id="UP000663918">
    <property type="component" value="Chromosome"/>
</dbReference>
<dbReference type="PANTHER" id="PTHR42160:SF1">
    <property type="entry name" value="URACIL-DNA GLYCOSYLASE SUPERFAMILY PROTEIN"/>
    <property type="match status" value="1"/>
</dbReference>
<feature type="domain" description="Uracil-DNA glycosylase-like" evidence="1">
    <location>
        <begin position="36"/>
        <end position="194"/>
    </location>
</feature>
<evidence type="ECO:0000313" key="2">
    <source>
        <dbReference type="EMBL" id="QTC91880.1"/>
    </source>
</evidence>
<dbReference type="InterPro" id="IPR047124">
    <property type="entry name" value="HI_0220.2"/>
</dbReference>
<dbReference type="SMART" id="SM00986">
    <property type="entry name" value="UDG"/>
    <property type="match status" value="1"/>
</dbReference>
<dbReference type="EMBL" id="CP062222">
    <property type="protein sequence ID" value="QTC91880.1"/>
    <property type="molecule type" value="Genomic_DNA"/>
</dbReference>
<protein>
    <submittedName>
        <fullName evidence="2">Uracil-DNA glycosylase family protein</fullName>
    </submittedName>
</protein>
<name>A0A975C1P7_9CAUL</name>
<dbReference type="InterPro" id="IPR005122">
    <property type="entry name" value="Uracil-DNA_glycosylase-like"/>
</dbReference>
<dbReference type="RefSeq" id="WP_207871074.1">
    <property type="nucleotide sequence ID" value="NZ_CP062222.1"/>
</dbReference>
<dbReference type="Pfam" id="PF03167">
    <property type="entry name" value="UDG"/>
    <property type="match status" value="1"/>
</dbReference>
<dbReference type="SUPFAM" id="SSF52141">
    <property type="entry name" value="Uracil-DNA glycosylase-like"/>
    <property type="match status" value="1"/>
</dbReference>
<evidence type="ECO:0000313" key="3">
    <source>
        <dbReference type="Proteomes" id="UP000663918"/>
    </source>
</evidence>
<dbReference type="AlphaFoldDB" id="A0A975C1P7"/>
<proteinExistence type="predicted"/>
<dbReference type="InterPro" id="IPR036895">
    <property type="entry name" value="Uracil-DNA_glycosylase-like_sf"/>
</dbReference>
<dbReference type="SMART" id="SM00987">
    <property type="entry name" value="UreE_C"/>
    <property type="match status" value="1"/>
</dbReference>
<reference evidence="2" key="1">
    <citation type="submission" date="2020-09" db="EMBL/GenBank/DDBJ databases">
        <title>Brevundimonas sp. LVF2 isolated from a puddle in Goettingen, Germany.</title>
        <authorList>
            <person name="Friedrich I."/>
            <person name="Klassen A."/>
            <person name="Hannes N."/>
            <person name="Schneider D."/>
            <person name="Hertel R."/>
            <person name="Daniel R."/>
        </authorList>
    </citation>
    <scope>NUCLEOTIDE SEQUENCE</scope>
    <source>
        <strain evidence="2">LVF2</strain>
    </source>
</reference>
<dbReference type="Gene3D" id="3.40.470.10">
    <property type="entry name" value="Uracil-DNA glycosylase-like domain"/>
    <property type="match status" value="1"/>
</dbReference>
<keyword evidence="3" id="KW-1185">Reference proteome</keyword>
<dbReference type="KEGG" id="bgoe:IFJ75_02820"/>
<sequence length="203" mass="22820">MATSPDPSGSDLDDVLSDIRACRACLGELPHTPRPVVRVFPESRLLICGQAPGRRVHESGLPFTDPSGDRLRQWLGVDYATFYADHRIGVAAQAFCYPGTAPKGGDYPPPRRCAELWRPRLLDALPRMELTLLVGGHAQKWALGDGFGRDMTATVRNWRAFAPDILPLPHPSWRNTAWLRKNPWFEAEIVPYLRRRVSDILRS</sequence>